<keyword evidence="2" id="KW-1185">Reference proteome</keyword>
<dbReference type="Proteomes" id="UP000007819">
    <property type="component" value="Chromosome A2"/>
</dbReference>
<evidence type="ECO:0000313" key="2">
    <source>
        <dbReference type="Proteomes" id="UP000007819"/>
    </source>
</evidence>
<dbReference type="AlphaFoldDB" id="A0A8R2BBW5"/>
<reference evidence="2" key="1">
    <citation type="submission" date="2010-06" db="EMBL/GenBank/DDBJ databases">
        <authorList>
            <person name="Jiang H."/>
            <person name="Abraham K."/>
            <person name="Ali S."/>
            <person name="Alsbrooks S.L."/>
            <person name="Anim B.N."/>
            <person name="Anosike U.S."/>
            <person name="Attaway T."/>
            <person name="Bandaranaike D.P."/>
            <person name="Battles P.K."/>
            <person name="Bell S.N."/>
            <person name="Bell A.V."/>
            <person name="Beltran B."/>
            <person name="Bickham C."/>
            <person name="Bustamante Y."/>
            <person name="Caleb T."/>
            <person name="Canada A."/>
            <person name="Cardenas V."/>
            <person name="Carter K."/>
            <person name="Chacko J."/>
            <person name="Chandrabose M.N."/>
            <person name="Chavez D."/>
            <person name="Chavez A."/>
            <person name="Chen L."/>
            <person name="Chu H.-S."/>
            <person name="Claassen K.J."/>
            <person name="Cockrell R."/>
            <person name="Collins M."/>
            <person name="Cooper J.A."/>
            <person name="Cree A."/>
            <person name="Curry S.M."/>
            <person name="Da Y."/>
            <person name="Dao M.D."/>
            <person name="Das B."/>
            <person name="Davila M.-L."/>
            <person name="Davy-Carroll L."/>
            <person name="Denson S."/>
            <person name="Dinh H."/>
            <person name="Ebong V.E."/>
            <person name="Edwards J.R."/>
            <person name="Egan A."/>
            <person name="El-Daye J."/>
            <person name="Escobedo L."/>
            <person name="Fernandez S."/>
            <person name="Fernando P.R."/>
            <person name="Flagg N."/>
            <person name="Forbes L.D."/>
            <person name="Fowler R.G."/>
            <person name="Fu Q."/>
            <person name="Gabisi R.A."/>
            <person name="Ganer J."/>
            <person name="Garbino Pronczuk A."/>
            <person name="Garcia R.M."/>
            <person name="Garner T."/>
            <person name="Garrett T.E."/>
            <person name="Gonzalez D.A."/>
            <person name="Hamid H."/>
            <person name="Hawkins E.S."/>
            <person name="Hirani K."/>
            <person name="Hogues M.E."/>
            <person name="Hollins B."/>
            <person name="Hsiao C.-H."/>
            <person name="Jabil R."/>
            <person name="James M.L."/>
            <person name="Jhangiani S.N."/>
            <person name="Johnson B."/>
            <person name="Johnson Q."/>
            <person name="Joshi V."/>
            <person name="Kalu J.B."/>
            <person name="Kam C."/>
            <person name="Kashfia A."/>
            <person name="Keebler J."/>
            <person name="Kisamo H."/>
            <person name="Kovar C.L."/>
            <person name="Lago L.A."/>
            <person name="Lai C.-Y."/>
            <person name="Laidlaw J."/>
            <person name="Lara F."/>
            <person name="Le T.-K."/>
            <person name="Lee S.L."/>
            <person name="Legall F.H."/>
            <person name="Lemon S.J."/>
            <person name="Lewis L.R."/>
            <person name="Li B."/>
            <person name="Liu Y."/>
            <person name="Liu Y.-S."/>
            <person name="Lopez J."/>
            <person name="Lozado R.J."/>
            <person name="Lu J."/>
            <person name="Madu R.C."/>
            <person name="Maheshwari M."/>
            <person name="Maheshwari R."/>
            <person name="Malloy K."/>
            <person name="Martinez E."/>
            <person name="Mathew T."/>
            <person name="Mercado I.C."/>
            <person name="Mercado C."/>
            <person name="Meyer B."/>
            <person name="Montgomery K."/>
            <person name="Morgan M.B."/>
            <person name="Munidasa M."/>
            <person name="Nazareth L.V."/>
            <person name="Nelson J."/>
            <person name="Ng B.M."/>
            <person name="Nguyen N.B."/>
            <person name="Nguyen P.Q."/>
            <person name="Nguyen T."/>
            <person name="Obregon M."/>
            <person name="Okwuonu G.O."/>
            <person name="Onwere C.G."/>
            <person name="Orozco G."/>
            <person name="Parra A."/>
            <person name="Patel S."/>
            <person name="Patil S."/>
            <person name="Perez A."/>
            <person name="Perez Y."/>
            <person name="Pham C."/>
            <person name="Primus E.L."/>
            <person name="Pu L.-L."/>
            <person name="Puazo M."/>
            <person name="Qin X."/>
            <person name="Quiroz J.B."/>
            <person name="Reese J."/>
            <person name="Richards S."/>
            <person name="Rives C.M."/>
            <person name="Robberts R."/>
            <person name="Ruiz S.J."/>
            <person name="Ruiz M.J."/>
            <person name="Santibanez J."/>
            <person name="Schneider B.W."/>
            <person name="Sisson I."/>
            <person name="Smith M."/>
            <person name="Sodergren E."/>
            <person name="Song X.-Z."/>
            <person name="Song B.B."/>
            <person name="Summersgill H."/>
            <person name="Thelus R."/>
            <person name="Thornton R.D."/>
            <person name="Trejos Z.Y."/>
            <person name="Usmani K."/>
            <person name="Vattathil S."/>
            <person name="Villasana D."/>
            <person name="Walker D.L."/>
            <person name="Wang S."/>
            <person name="Wang K."/>
            <person name="White C.S."/>
            <person name="Williams A.C."/>
            <person name="Williamson J."/>
            <person name="Wilson K."/>
            <person name="Woghiren I.O."/>
            <person name="Woodworth J.R."/>
            <person name="Worley K.C."/>
            <person name="Wright R.A."/>
            <person name="Wu W."/>
            <person name="Young L."/>
            <person name="Zhang L."/>
            <person name="Zhang J."/>
            <person name="Zhu Y."/>
            <person name="Muzny D.M."/>
            <person name="Weinstock G."/>
            <person name="Gibbs R.A."/>
        </authorList>
    </citation>
    <scope>NUCLEOTIDE SEQUENCE [LARGE SCALE GENOMIC DNA]</scope>
    <source>
        <strain evidence="2">LSR1</strain>
    </source>
</reference>
<sequence>MIFPKKYTNEIVGEIGNTVNIRSNISCMEDINNWVSEFGELNFSHWNYRSSIPNGQRIVCSKKFVCQHSNFKKPNINKKGLSKNANCPATIDVTIKLNTTATKKKDPFIKGFYWSW</sequence>
<dbReference type="KEGG" id="api:103312009"/>
<evidence type="ECO:0000313" key="1">
    <source>
        <dbReference type="EnsemblMetazoa" id="XP_008190195.1"/>
    </source>
</evidence>
<dbReference type="PANTHER" id="PTHR35385:SF2">
    <property type="entry name" value="PROTEIN B, PUTATIVE-RELATED"/>
    <property type="match status" value="1"/>
</dbReference>
<reference evidence="1" key="2">
    <citation type="submission" date="2022-06" db="UniProtKB">
        <authorList>
            <consortium name="EnsemblMetazoa"/>
        </authorList>
    </citation>
    <scope>IDENTIFICATION</scope>
</reference>
<name>A0A8R2BBW5_ACYPI</name>
<dbReference type="OrthoDB" id="6576183at2759"/>
<protein>
    <submittedName>
        <fullName evidence="1">Uncharacterized protein</fullName>
    </submittedName>
</protein>
<dbReference type="GeneID" id="103312009"/>
<proteinExistence type="predicted"/>
<dbReference type="EnsemblMetazoa" id="XM_008191973.3">
    <property type="protein sequence ID" value="XP_008190195.1"/>
    <property type="gene ID" value="LOC103312009"/>
</dbReference>
<organism evidence="1 2">
    <name type="scientific">Acyrthosiphon pisum</name>
    <name type="common">Pea aphid</name>
    <dbReference type="NCBI Taxonomy" id="7029"/>
    <lineage>
        <taxon>Eukaryota</taxon>
        <taxon>Metazoa</taxon>
        <taxon>Ecdysozoa</taxon>
        <taxon>Arthropoda</taxon>
        <taxon>Hexapoda</taxon>
        <taxon>Insecta</taxon>
        <taxon>Pterygota</taxon>
        <taxon>Neoptera</taxon>
        <taxon>Paraneoptera</taxon>
        <taxon>Hemiptera</taxon>
        <taxon>Sternorrhyncha</taxon>
        <taxon>Aphidomorpha</taxon>
        <taxon>Aphidoidea</taxon>
        <taxon>Aphididae</taxon>
        <taxon>Macrosiphini</taxon>
        <taxon>Acyrthosiphon</taxon>
    </lineage>
</organism>
<dbReference type="RefSeq" id="XP_008190195.1">
    <property type="nucleotide sequence ID" value="XM_008191973.3"/>
</dbReference>
<accession>A0A8R2BBW5</accession>
<dbReference type="PANTHER" id="PTHR35385">
    <property type="entry name" value="PROTEIN B, PUTATIVE-RELATED-RELATED"/>
    <property type="match status" value="1"/>
</dbReference>